<dbReference type="GO" id="GO:0006538">
    <property type="term" value="P:L-glutamate catabolic process"/>
    <property type="evidence" value="ECO:0007669"/>
    <property type="project" value="InterPro"/>
</dbReference>
<evidence type="ECO:0000259" key="3">
    <source>
        <dbReference type="Pfam" id="PF21074"/>
    </source>
</evidence>
<dbReference type="InterPro" id="IPR007780">
    <property type="entry name" value="NAD_Glu_DH_bac"/>
</dbReference>
<dbReference type="GO" id="GO:0004069">
    <property type="term" value="F:L-aspartate:2-oxoglutarate aminotransferase activity"/>
    <property type="evidence" value="ECO:0007669"/>
    <property type="project" value="InterPro"/>
</dbReference>
<dbReference type="Pfam" id="PF05088">
    <property type="entry name" value="Bac_GDH_CD"/>
    <property type="match status" value="1"/>
</dbReference>
<accession>A0A4P7BVT6</accession>
<dbReference type="InterPro" id="IPR049056">
    <property type="entry name" value="NAD_Glu_DH_HM3"/>
</dbReference>
<keyword evidence="6" id="KW-1185">Reference proteome</keyword>
<dbReference type="InterPro" id="IPR046346">
    <property type="entry name" value="Aminoacid_DH-like_N_sf"/>
</dbReference>
<evidence type="ECO:0000259" key="4">
    <source>
        <dbReference type="Pfam" id="PF21077"/>
    </source>
</evidence>
<dbReference type="InterPro" id="IPR036291">
    <property type="entry name" value="NAD(P)-bd_dom_sf"/>
</dbReference>
<dbReference type="InterPro" id="IPR049064">
    <property type="entry name" value="NAD_Glu_DH_ACT3"/>
</dbReference>
<evidence type="ECO:0000313" key="5">
    <source>
        <dbReference type="EMBL" id="QBQ54158.1"/>
    </source>
</evidence>
<dbReference type="InterPro" id="IPR048381">
    <property type="entry name" value="GDH_C"/>
</dbReference>
<sequence length="1592" mass="182038">MKIFVEVRESQATYNDYEQKLNEIHSLLDKQKEPHEKRFLKALSSLLITPESFLLSVPRYRIAPLITQFFAFIRACETEVATHCLPFPEKAGTLVLISSSDASYLIDSLKVLQQSQDLAFEIMAHHVLMIKRHGQEIIDLKAGSELGPKESLIILKLEETNKEHLQNFTTRIEKIFSATLNVQKNKESLAAQFSQLEQTPVFHPWQSFLSWIREGAFIPFSYYSFIVNTQAEKEFHIQENKQLGLSLDSLFGSSTIKANISPLLTILRPDEIQRELPVLVQKTGINSALYRSEPLVYLGFQEPLEKRKYKEHAFLGLFSEAALAGTAMSIPALRDKVEQSLKQLHVPTAGHEYDKLIELFNLFPKVELFFMGEIQLQIIARSLLSFLYRSDLVKLLILASPSPTRITTLILIPQDFFDESHLSDIEAYLCRALTGTLENSQVIRGIRNHYIGLHLTFLPHQKEVHIPINRLESTLSQIAKPWDYKLQLLLEQAMGKEQGEVLWNKYRKGFSPEYRALIPPQAALQDIKGLEHVLETEQQFIDLWDPRYELPKEHYRLQFYSSRESFLDELMPVLENLGLRVIDQVRFTLKVENRGLFIKSFSVKVTRETAKSLSSLRTPLLDALTALFRGEVDNDPLNELLVLTGLSWKEIDIFRSYRNYYFQLGTPFTLSRFHQSLSHNPQVALLLCRYFEARFRPDPRWDDPMRREEEGLLPIRLELAAALKSVTNVNEDRILRTLFNLIDATVRTNFYRRQAQKDYFLAFKISSLGVIDMPTPRPMYEIYIHSATMEGIHLRGGRVARGGLRWSDRPDDFRTEILGLMQTQMMKNALIVPVGAKGGFIVKHPFSTREEGAKLSKQAYITFIQGLLDLTDNRQGNTIVRPPQIVAYDEADPYLVVAADKGTAHLPDTANEVAKQYHFWLGDAFASGGAFGYHHKKLGITARGAWECVKRHFRELDQDIQTQPFTTVGIGSMDGDVFGNGMLLSRQTRLRAAFGAEYIFIDPDPDPEVSYKERKRLFELPGSSWNDYDRALISEGGGVYLRQAKDIPLSPQVRQWLNTRHRFMDGEGLIRLLITAPVDLLWFGGIGTYVKASTERHLDVGDRANDSVRVDASQIQARVVGEGANLGFTQRGRTEYALGGGHINTDATDNSGGVDLSDHEVNLKILFNHLREKGIITSWEEQNQCLEKVKEEVCQQVLANNYSQSLCLSLDRQRCLRDMEPFMELADRLENAGLLDRLADAFPHRKEVLARHGEGLARPELAVLMSYSKMQLYQTLLEQPDFLSSPFLQEFVIRYFPQAITDQFGNQLSDHPLAKEITATVLCNIIIDHAGCTFLTWIEELKNTTITTLVVTYLTFDKVLAGDALRAQVYALDNIIPSARQYALLLQLEDTLASFCHWTVSQDKPIILSEKTLSSLHDYLAQYEQHQEQNLSESECQLFSGNLKELQEEGFTAELSRRIALWDRLTDFPLLVDLVNDSGEEFTAVVSAYEEVSRYLGYPEIKELLSRVPVRNRWERRAQTTFRERFRAYLATLTLAILATPDRNMTTFFAAQKRQQKLLKYQRLLEELQEISPTDLLPFTVLNGALEALVRA</sequence>
<feature type="domain" description="NAD-glutamate dehydrogenase ACT3" evidence="4">
    <location>
        <begin position="543"/>
        <end position="610"/>
    </location>
</feature>
<gene>
    <name evidence="5" type="ORF">E3U44_06290</name>
</gene>
<evidence type="ECO:0000313" key="6">
    <source>
        <dbReference type="Proteomes" id="UP000294325"/>
    </source>
</evidence>
<dbReference type="PANTHER" id="PTHR43403:SF1">
    <property type="entry name" value="NAD-SPECIFIC GLUTAMATE DEHYDROGENASE"/>
    <property type="match status" value="1"/>
</dbReference>
<dbReference type="Pfam" id="PF21073">
    <property type="entry name" value="GDH_HM1"/>
    <property type="match status" value="1"/>
</dbReference>
<feature type="domain" description="NAD-glutamate dehydrogenase catalytic" evidence="2">
    <location>
        <begin position="719"/>
        <end position="1210"/>
    </location>
</feature>
<dbReference type="KEGG" id="nwr:E3U44_06290"/>
<dbReference type="Pfam" id="PF21074">
    <property type="entry name" value="GDH_C"/>
    <property type="match status" value="1"/>
</dbReference>
<proteinExistence type="predicted"/>
<reference evidence="5 6" key="1">
    <citation type="submission" date="2019-03" db="EMBL/GenBank/DDBJ databases">
        <title>The genome sequence of Nitrosococcus wardiae strain D1FHST reveals the archetypal metabolic capacity of ammonia-oxidizing Gammaproteobacteria.</title>
        <authorList>
            <person name="Wang L."/>
            <person name="Lim C.K."/>
            <person name="Hanson T.E."/>
            <person name="Dang H."/>
            <person name="Klotz M.G."/>
        </authorList>
    </citation>
    <scope>NUCLEOTIDE SEQUENCE [LARGE SCALE GENOMIC DNA]</scope>
    <source>
        <strain evidence="5 6">D1FHS</strain>
    </source>
</reference>
<feature type="domain" description="NAD-specific glutamate dehydrogenase C-terminal" evidence="3">
    <location>
        <begin position="1253"/>
        <end position="1586"/>
    </location>
</feature>
<evidence type="ECO:0000256" key="1">
    <source>
        <dbReference type="ARBA" id="ARBA00023002"/>
    </source>
</evidence>
<dbReference type="Proteomes" id="UP000294325">
    <property type="component" value="Chromosome"/>
</dbReference>
<organism evidence="5 6">
    <name type="scientific">Nitrosococcus wardiae</name>
    <dbReference type="NCBI Taxonomy" id="1814290"/>
    <lineage>
        <taxon>Bacteria</taxon>
        <taxon>Pseudomonadati</taxon>
        <taxon>Pseudomonadota</taxon>
        <taxon>Gammaproteobacteria</taxon>
        <taxon>Chromatiales</taxon>
        <taxon>Chromatiaceae</taxon>
        <taxon>Nitrosococcus</taxon>
    </lineage>
</organism>
<dbReference type="InterPro" id="IPR049059">
    <property type="entry name" value="NAD_Glu_DH_HM1"/>
</dbReference>
<dbReference type="EMBL" id="CP038033">
    <property type="protein sequence ID" value="QBQ54158.1"/>
    <property type="molecule type" value="Genomic_DNA"/>
</dbReference>
<dbReference type="InterPro" id="IPR049058">
    <property type="entry name" value="NAD_Glu_DH_HM2"/>
</dbReference>
<dbReference type="Pfam" id="PF21079">
    <property type="entry name" value="GDH_HM2"/>
    <property type="match status" value="1"/>
</dbReference>
<dbReference type="PANTHER" id="PTHR43403">
    <property type="entry name" value="NAD-SPECIFIC GLUTAMATE DEHYDROGENASE"/>
    <property type="match status" value="1"/>
</dbReference>
<evidence type="ECO:0000259" key="2">
    <source>
        <dbReference type="Pfam" id="PF05088"/>
    </source>
</evidence>
<protein>
    <submittedName>
        <fullName evidence="5">NAD-glutamate dehydrogenase</fullName>
    </submittedName>
</protein>
<dbReference type="GO" id="GO:0004352">
    <property type="term" value="F:glutamate dehydrogenase (NAD+) activity"/>
    <property type="evidence" value="ECO:0007669"/>
    <property type="project" value="InterPro"/>
</dbReference>
<name>A0A4P7BVT6_9GAMM</name>
<dbReference type="SUPFAM" id="SSF51735">
    <property type="entry name" value="NAD(P)-binding Rossmann-fold domains"/>
    <property type="match status" value="1"/>
</dbReference>
<dbReference type="Pfam" id="PF21077">
    <property type="entry name" value="GDH_ACT3"/>
    <property type="match status" value="1"/>
</dbReference>
<dbReference type="SUPFAM" id="SSF53223">
    <property type="entry name" value="Aminoacid dehydrogenase-like, N-terminal domain"/>
    <property type="match status" value="1"/>
</dbReference>
<dbReference type="InterPro" id="IPR028971">
    <property type="entry name" value="NAD-GDH_cat"/>
</dbReference>
<keyword evidence="1" id="KW-0560">Oxidoreductase</keyword>
<dbReference type="OrthoDB" id="9758052at2"/>
<dbReference type="PIRSF" id="PIRSF036761">
    <property type="entry name" value="GDH_Mll4104"/>
    <property type="match status" value="1"/>
</dbReference>
<dbReference type="Pfam" id="PF21078">
    <property type="entry name" value="GDH_HM3"/>
    <property type="match status" value="1"/>
</dbReference>
<dbReference type="RefSeq" id="WP_134357231.1">
    <property type="nucleotide sequence ID" value="NZ_CP038033.1"/>
</dbReference>